<accession>A0A6J4TPS8</accession>
<dbReference type="AlphaFoldDB" id="A0A6J4TPS8"/>
<organism evidence="1">
    <name type="scientific">uncultured Sphingomonadaceae bacterium</name>
    <dbReference type="NCBI Taxonomy" id="169976"/>
    <lineage>
        <taxon>Bacteria</taxon>
        <taxon>Pseudomonadati</taxon>
        <taxon>Pseudomonadota</taxon>
        <taxon>Alphaproteobacteria</taxon>
        <taxon>Sphingomonadales</taxon>
        <taxon>Sphingomonadaceae</taxon>
        <taxon>environmental samples</taxon>
    </lineage>
</organism>
<reference evidence="1" key="1">
    <citation type="submission" date="2020-02" db="EMBL/GenBank/DDBJ databases">
        <authorList>
            <person name="Meier V. D."/>
        </authorList>
    </citation>
    <scope>NUCLEOTIDE SEQUENCE</scope>
    <source>
        <strain evidence="1">AVDCRST_MAG91</strain>
    </source>
</reference>
<name>A0A6J4TPS8_9SPHN</name>
<gene>
    <name evidence="1" type="ORF">AVDCRST_MAG91-2659</name>
</gene>
<sequence>MAALRALVNPWVAVPDNDAENGRGIPPKLALVEAAPEPPLFSPLELLVIGIGKRDRPTLVKRGRRLARLQRLLFGIEAPTPFGDARLEALRSLVVALRRREHPDAELAAALAAGVTPRQMEHLRSSR</sequence>
<proteinExistence type="predicted"/>
<evidence type="ECO:0000313" key="1">
    <source>
        <dbReference type="EMBL" id="CAA9527443.1"/>
    </source>
</evidence>
<protein>
    <submittedName>
        <fullName evidence="1">Uncharacterized protein</fullName>
    </submittedName>
</protein>
<dbReference type="EMBL" id="CADCVX010000473">
    <property type="protein sequence ID" value="CAA9527443.1"/>
    <property type="molecule type" value="Genomic_DNA"/>
</dbReference>